<feature type="binding site" evidence="1">
    <location>
        <position position="420"/>
    </location>
    <ligand>
        <name>prenylated FMN</name>
        <dbReference type="ChEBI" id="CHEBI:87746"/>
    </ligand>
</feature>
<dbReference type="Pfam" id="PF20695">
    <property type="entry name" value="UbiD_N"/>
    <property type="match status" value="1"/>
</dbReference>
<reference evidence="6" key="2">
    <citation type="submission" date="2015-01" db="EMBL/GenBank/DDBJ databases">
        <title>Evolutionary Origins and Diversification of the Mycorrhizal Mutualists.</title>
        <authorList>
            <consortium name="DOE Joint Genome Institute"/>
            <consortium name="Mycorrhizal Genomics Consortium"/>
            <person name="Kohler A."/>
            <person name="Kuo A."/>
            <person name="Nagy L.G."/>
            <person name="Floudas D."/>
            <person name="Copeland A."/>
            <person name="Barry K.W."/>
            <person name="Cichocki N."/>
            <person name="Veneault-Fourrey C."/>
            <person name="LaButti K."/>
            <person name="Lindquist E.A."/>
            <person name="Lipzen A."/>
            <person name="Lundell T."/>
            <person name="Morin E."/>
            <person name="Murat C."/>
            <person name="Riley R."/>
            <person name="Ohm R."/>
            <person name="Sun H."/>
            <person name="Tunlid A."/>
            <person name="Henrissat B."/>
            <person name="Grigoriev I.V."/>
            <person name="Hibbett D.S."/>
            <person name="Martin F."/>
        </authorList>
    </citation>
    <scope>NUCLEOTIDE SEQUENCE [LARGE SCALE GENOMIC DNA]</scope>
    <source>
        <strain evidence="6">Zn</strain>
    </source>
</reference>
<dbReference type="FunCoup" id="A0A0C3GSJ0">
    <property type="interactions" value="13"/>
</dbReference>
<comment type="subcellular location">
    <subcellularLocation>
        <location evidence="1">Cytoplasm</location>
    </subcellularLocation>
</comment>
<comment type="subunit">
    <text evidence="1">Homodimer. May form higher order oligomers.</text>
</comment>
<comment type="catalytic activity">
    <reaction evidence="1">
        <text>(E)-ferulate + H(+) = 2-methoxy-4-vinylphenol + CO2</text>
        <dbReference type="Rhea" id="RHEA:33807"/>
        <dbReference type="ChEBI" id="CHEBI:15378"/>
        <dbReference type="ChEBI" id="CHEBI:16526"/>
        <dbReference type="ChEBI" id="CHEBI:29749"/>
        <dbReference type="ChEBI" id="CHEBI:42438"/>
        <dbReference type="EC" id="4.1.1.102"/>
    </reaction>
</comment>
<dbReference type="NCBIfam" id="TIGR00148">
    <property type="entry name" value="UbiD family decarboxylase"/>
    <property type="match status" value="1"/>
</dbReference>
<dbReference type="GO" id="GO:0005737">
    <property type="term" value="C:cytoplasm"/>
    <property type="evidence" value="ECO:0007669"/>
    <property type="project" value="UniProtKB-SubCell"/>
</dbReference>
<evidence type="ECO:0000313" key="6">
    <source>
        <dbReference type="Proteomes" id="UP000054321"/>
    </source>
</evidence>
<keyword evidence="6" id="KW-1185">Reference proteome</keyword>
<comment type="catalytic activity">
    <reaction evidence="1">
        <text>(E)-cinnamate + H(+) = styrene + CO2</text>
        <dbReference type="Rhea" id="RHEA:46920"/>
        <dbReference type="ChEBI" id="CHEBI:15378"/>
        <dbReference type="ChEBI" id="CHEBI:15669"/>
        <dbReference type="ChEBI" id="CHEBI:16526"/>
        <dbReference type="ChEBI" id="CHEBI:27452"/>
        <dbReference type="EC" id="4.1.1.102"/>
    </reaction>
</comment>
<dbReference type="HAMAP" id="MF_01983">
    <property type="entry name" value="UbiD_FDC"/>
    <property type="match status" value="1"/>
</dbReference>
<comment type="function">
    <text evidence="1">Catalyzes the reversible decarboxylation of aromatic carboxylic acids like ferulic acid, p-coumaric acid or cinnamic acid, producing the corresponding vinyl derivatives 4-vinylphenol, 4-vinylguaiacol, and styrene, respectively, which play the role of aroma metabolites.</text>
</comment>
<comment type="cofactor">
    <cofactor evidence="1">
        <name>Mn(2+)</name>
        <dbReference type="ChEBI" id="CHEBI:29035"/>
    </cofactor>
</comment>
<feature type="binding site" evidence="1">
    <location>
        <position position="263"/>
    </location>
    <ligand>
        <name>prenylated FMN</name>
        <dbReference type="ChEBI" id="CHEBI:87746"/>
    </ligand>
</feature>
<keyword evidence="1" id="KW-0963">Cytoplasm</keyword>
<dbReference type="InterPro" id="IPR002830">
    <property type="entry name" value="UbiD"/>
</dbReference>
<evidence type="ECO:0000313" key="5">
    <source>
        <dbReference type="EMBL" id="KIM93421.1"/>
    </source>
</evidence>
<feature type="domain" description="3-octaprenyl-4-hydroxybenzoate carboxy-lyase-like C-terminal" evidence="4">
    <location>
        <begin position="357"/>
        <end position="488"/>
    </location>
</feature>
<organism evidence="5 6">
    <name type="scientific">Oidiodendron maius (strain Zn)</name>
    <dbReference type="NCBI Taxonomy" id="913774"/>
    <lineage>
        <taxon>Eukaryota</taxon>
        <taxon>Fungi</taxon>
        <taxon>Dikarya</taxon>
        <taxon>Ascomycota</taxon>
        <taxon>Pezizomycotina</taxon>
        <taxon>Leotiomycetes</taxon>
        <taxon>Leotiomycetes incertae sedis</taxon>
        <taxon>Myxotrichaceae</taxon>
        <taxon>Oidiodendron</taxon>
    </lineage>
</organism>
<feature type="binding site" evidence="1">
    <location>
        <position position="263"/>
    </location>
    <ligand>
        <name>Mn(2+)</name>
        <dbReference type="ChEBI" id="CHEBI:29035"/>
    </ligand>
</feature>
<dbReference type="InterPro" id="IPR032903">
    <property type="entry name" value="FDC-like"/>
</dbReference>
<feature type="domain" description="3-octaprenyl-4-hydroxybenzoate carboxy-lyase-like N-terminal" evidence="3">
    <location>
        <begin position="44"/>
        <end position="132"/>
    </location>
</feature>
<dbReference type="Gene3D" id="3.40.1670.10">
    <property type="entry name" value="UbiD C-terminal domain-like"/>
    <property type="match status" value="1"/>
</dbReference>
<proteinExistence type="inferred from homology"/>
<evidence type="ECO:0000259" key="4">
    <source>
        <dbReference type="Pfam" id="PF20696"/>
    </source>
</evidence>
<keyword evidence="1" id="KW-0210">Decarboxylase</keyword>
<dbReference type="InterPro" id="IPR049383">
    <property type="entry name" value="UbiD-like_N"/>
</dbReference>
<comment type="similarity">
    <text evidence="1">Belongs to the UbiD family. UbiD-like/FDC subfamily.</text>
</comment>
<comment type="cofactor">
    <cofactor evidence="1">
        <name>prenylated FMN</name>
        <dbReference type="ChEBI" id="CHEBI:87746"/>
    </cofactor>
    <text evidence="1">Binds 1 prenylated FMN per subunit.</text>
</comment>
<dbReference type="GO" id="GO:0016831">
    <property type="term" value="F:carboxy-lyase activity"/>
    <property type="evidence" value="ECO:0007669"/>
    <property type="project" value="UniProtKB-UniRule"/>
</dbReference>
<name>A0A0C3GSJ0_OIDMZ</name>
<dbReference type="GO" id="GO:0033494">
    <property type="term" value="P:ferulate metabolic process"/>
    <property type="evidence" value="ECO:0007669"/>
    <property type="project" value="UniProtKB-UniRule"/>
</dbReference>
<dbReference type="EMBL" id="KN832895">
    <property type="protein sequence ID" value="KIM93421.1"/>
    <property type="molecule type" value="Genomic_DNA"/>
</dbReference>
<dbReference type="InterPro" id="IPR049381">
    <property type="entry name" value="UbiD-like_C"/>
</dbReference>
<evidence type="ECO:0000259" key="3">
    <source>
        <dbReference type="Pfam" id="PF20695"/>
    </source>
</evidence>
<dbReference type="OrthoDB" id="4878259at2759"/>
<feature type="binding site" evidence="1">
    <location>
        <begin position="220"/>
        <end position="221"/>
    </location>
    <ligand>
        <name>prenylated FMN</name>
        <dbReference type="ChEBI" id="CHEBI:87746"/>
    </ligand>
</feature>
<evidence type="ECO:0000256" key="1">
    <source>
        <dbReference type="HAMAP-Rule" id="MF_03196"/>
    </source>
</evidence>
<feature type="binding site" evidence="1">
    <location>
        <position position="221"/>
    </location>
    <ligand>
        <name>Mn(2+)</name>
        <dbReference type="ChEBI" id="CHEBI:29035"/>
    </ligand>
</feature>
<dbReference type="GO" id="GO:0046872">
    <property type="term" value="F:metal ion binding"/>
    <property type="evidence" value="ECO:0007669"/>
    <property type="project" value="UniProtKB-KW"/>
</dbReference>
<protein>
    <recommendedName>
        <fullName evidence="1">Ferulic acid decarboxylase 1</fullName>
        <ecNumber evidence="1">4.1.1.102</ecNumber>
    </recommendedName>
    <alternativeName>
        <fullName evidence="1">Phenacrylate decarboxylase</fullName>
    </alternativeName>
</protein>
<dbReference type="PANTHER" id="PTHR30108:SF17">
    <property type="entry name" value="FERULIC ACID DECARBOXYLASE 1"/>
    <property type="match status" value="1"/>
</dbReference>
<dbReference type="STRING" id="913774.A0A0C3GSJ0"/>
<comment type="caution">
    <text evidence="1">Lacks conserved residue(s) required for the propagation of feature annotation.</text>
</comment>
<dbReference type="Pfam" id="PF20696">
    <property type="entry name" value="UbiD_C"/>
    <property type="match status" value="1"/>
</dbReference>
<accession>A0A0C3GSJ0</accession>
<evidence type="ECO:0000259" key="2">
    <source>
        <dbReference type="Pfam" id="PF01977"/>
    </source>
</evidence>
<sequence>MAIGIGALNTFFAPRITAGLWMLEFNIVEHHNAHRTVLDFRTFIEVLRHDNDLVEIDREVDPHLEVGAIVRRVSEVNDKAPLFNNVKGARDGLWRIFGNAASLRNSTTEKYGRVARNLGLPPTASWKDINERFMSWKTAKPLAPNILPTGPCKENKISGDDIDLNSLPAPYLHQGDGGKYLQTYGLHVLQTPDKSWTNWSIFRGVVHDRNHLCCLVGPGQHNSIMRDKWLEEGKKEMPWALAFGAPPAATMVAAMPVPEGISESEYVGAVVGKPIDLVKCETNDLLVPANSEIVFEGTFSLVEKGQEGPFGDYLGLVFDDEQQMGPLFKVNTITYRDDAIMPISCPGRITDESHTTAALAAPELIMLCKEHGFPVMEAFAPLETMATWCALQVDTDKLREMNTTSEEFCRKLGEVVYRNKSTMLINRILIFGEDVNIYDFKDIIWAYVTRCRPGKTEYVFEDVKGFFLTPYMSHGEGPKTGGKTIADCLLPFEYERPRNFEQVTFESSYPDDLKKEIVAQWKEMGFESG</sequence>
<dbReference type="Gene3D" id="1.20.5.4570">
    <property type="match status" value="1"/>
</dbReference>
<dbReference type="SUPFAM" id="SSF50475">
    <property type="entry name" value="FMN-binding split barrel"/>
    <property type="match status" value="1"/>
</dbReference>
<dbReference type="InParanoid" id="A0A0C3GSJ0"/>
<feature type="binding site" evidence="1">
    <location>
        <position position="198"/>
    </location>
    <ligand>
        <name>Mn(2+)</name>
        <dbReference type="ChEBI" id="CHEBI:29035"/>
    </ligand>
</feature>
<dbReference type="HOGENOM" id="CLU_023348_0_0_1"/>
<reference evidence="5 6" key="1">
    <citation type="submission" date="2014-04" db="EMBL/GenBank/DDBJ databases">
        <authorList>
            <consortium name="DOE Joint Genome Institute"/>
            <person name="Kuo A."/>
            <person name="Martino E."/>
            <person name="Perotto S."/>
            <person name="Kohler A."/>
            <person name="Nagy L.G."/>
            <person name="Floudas D."/>
            <person name="Copeland A."/>
            <person name="Barry K.W."/>
            <person name="Cichocki N."/>
            <person name="Veneault-Fourrey C."/>
            <person name="LaButti K."/>
            <person name="Lindquist E.A."/>
            <person name="Lipzen A."/>
            <person name="Lundell T."/>
            <person name="Morin E."/>
            <person name="Murat C."/>
            <person name="Sun H."/>
            <person name="Tunlid A."/>
            <person name="Henrissat B."/>
            <person name="Grigoriev I.V."/>
            <person name="Hibbett D.S."/>
            <person name="Martin F."/>
            <person name="Nordberg H.P."/>
            <person name="Cantor M.N."/>
            <person name="Hua S.X."/>
        </authorList>
    </citation>
    <scope>NUCLEOTIDE SEQUENCE [LARGE SCALE GENOMIC DNA]</scope>
    <source>
        <strain evidence="5 6">Zn</strain>
    </source>
</reference>
<dbReference type="AlphaFoldDB" id="A0A0C3GSJ0"/>
<keyword evidence="1" id="KW-0479">Metal-binding</keyword>
<dbReference type="SUPFAM" id="SSF143968">
    <property type="entry name" value="UbiD C-terminal domain-like"/>
    <property type="match status" value="1"/>
</dbReference>
<keyword evidence="1" id="KW-0464">Manganese</keyword>
<gene>
    <name evidence="1" type="primary">FDC1</name>
    <name evidence="5" type="ORF">OIDMADRAFT_106907</name>
</gene>
<dbReference type="Pfam" id="PF01977">
    <property type="entry name" value="UbiD"/>
    <property type="match status" value="1"/>
</dbReference>
<dbReference type="InterPro" id="IPR048304">
    <property type="entry name" value="UbiD_Rift_dom"/>
</dbReference>
<comment type="catalytic activity">
    <reaction evidence="1">
        <text>(E)-4-coumarate + H(+) = 4-vinylphenol + CO2</text>
        <dbReference type="Rhea" id="RHEA:33227"/>
        <dbReference type="ChEBI" id="CHEBI:1883"/>
        <dbReference type="ChEBI" id="CHEBI:12876"/>
        <dbReference type="ChEBI" id="CHEBI:15378"/>
        <dbReference type="ChEBI" id="CHEBI:16526"/>
        <dbReference type="EC" id="4.1.1.102"/>
    </reaction>
</comment>
<dbReference type="Proteomes" id="UP000054321">
    <property type="component" value="Unassembled WGS sequence"/>
</dbReference>
<feature type="domain" description="3-octaprenyl-4-hydroxybenzoate carboxy-lyase-like Rift-related" evidence="2">
    <location>
        <begin position="149"/>
        <end position="348"/>
    </location>
</feature>
<dbReference type="GO" id="GO:0046281">
    <property type="term" value="P:cinnamic acid catabolic process"/>
    <property type="evidence" value="ECO:0007669"/>
    <property type="project" value="UniProtKB-UniRule"/>
</dbReference>
<keyword evidence="1" id="KW-0456">Lyase</keyword>
<dbReference type="EC" id="4.1.1.102" evidence="1"/>
<dbReference type="PANTHER" id="PTHR30108">
    <property type="entry name" value="3-OCTAPRENYL-4-HYDROXYBENZOATE CARBOXY-LYASE-RELATED"/>
    <property type="match status" value="1"/>
</dbReference>
<feature type="binding site" evidence="1">
    <location>
        <begin position="198"/>
        <end position="203"/>
    </location>
    <ligand>
        <name>prenylated FMN</name>
        <dbReference type="ChEBI" id="CHEBI:87746"/>
    </ligand>
</feature>